<comment type="caution">
    <text evidence="1">The sequence shown here is derived from an EMBL/GenBank/DDBJ whole genome shotgun (WGS) entry which is preliminary data.</text>
</comment>
<protein>
    <submittedName>
        <fullName evidence="1">Btz domain-containing protein</fullName>
    </submittedName>
</protein>
<proteinExistence type="predicted"/>
<accession>A0ACB8IDJ9</accession>
<evidence type="ECO:0000313" key="1">
    <source>
        <dbReference type="EMBL" id="KAH9695171.1"/>
    </source>
</evidence>
<evidence type="ECO:0000313" key="2">
    <source>
        <dbReference type="Proteomes" id="UP000829398"/>
    </source>
</evidence>
<keyword evidence="2" id="KW-1185">Reference proteome</keyword>
<organism evidence="1 2">
    <name type="scientific">Citrus sinensis</name>
    <name type="common">Sweet orange</name>
    <name type="synonym">Citrus aurantium var. sinensis</name>
    <dbReference type="NCBI Taxonomy" id="2711"/>
    <lineage>
        <taxon>Eukaryota</taxon>
        <taxon>Viridiplantae</taxon>
        <taxon>Streptophyta</taxon>
        <taxon>Embryophyta</taxon>
        <taxon>Tracheophyta</taxon>
        <taxon>Spermatophyta</taxon>
        <taxon>Magnoliopsida</taxon>
        <taxon>eudicotyledons</taxon>
        <taxon>Gunneridae</taxon>
        <taxon>Pentapetalae</taxon>
        <taxon>rosids</taxon>
        <taxon>malvids</taxon>
        <taxon>Sapindales</taxon>
        <taxon>Rutaceae</taxon>
        <taxon>Aurantioideae</taxon>
        <taxon>Citrus</taxon>
    </lineage>
</organism>
<name>A0ACB8IDJ9_CITSI</name>
<gene>
    <name evidence="1" type="ORF">KPL71_022658</name>
</gene>
<sequence length="328" mass="37694">MSRRESRDSDSRRHRSRFDREPSPKRSRRDGKPVAERVPSSNNLDNDHTHRRRLQDAVPLEAPSVPYSKGESGSLAKDSDKKPNGFHEQAKGSSDPTEAPRSRSFFQHDERSNAGQVGRSFSRRAAGERDWRRDSRNQKYEGASDKKESYDTRQRDEKAQAKGDDKSVWSHDGFHKLEADLQAPARKRRAFREEKIPLDSENADKTALEQVNASAAERPPLGSERREDRSRNSHHSEIYDRPPTRERLANREESQRVGYPSRQRYGSGGGGGFGDYRGRDRYDRRQEFHLGGTQGDKWKHDLFQEANRSPTPKDEEDRIAKLEALLSS</sequence>
<reference evidence="2" key="1">
    <citation type="journal article" date="2023" name="Hortic. Res.">
        <title>A chromosome-level phased genome enabling allele-level studies in sweet orange: a case study on citrus Huanglongbing tolerance.</title>
        <authorList>
            <person name="Wu B."/>
            <person name="Yu Q."/>
            <person name="Deng Z."/>
            <person name="Duan Y."/>
            <person name="Luo F."/>
            <person name="Gmitter F. Jr."/>
        </authorList>
    </citation>
    <scope>NUCLEOTIDE SEQUENCE [LARGE SCALE GENOMIC DNA]</scope>
    <source>
        <strain evidence="2">cv. Valencia</strain>
    </source>
</reference>
<dbReference type="EMBL" id="CM039177">
    <property type="protein sequence ID" value="KAH9695171.1"/>
    <property type="molecule type" value="Genomic_DNA"/>
</dbReference>
<dbReference type="Proteomes" id="UP000829398">
    <property type="component" value="Chromosome 8"/>
</dbReference>